<feature type="transmembrane region" description="Helical" evidence="1">
    <location>
        <begin position="36"/>
        <end position="53"/>
    </location>
</feature>
<evidence type="ECO:0000256" key="1">
    <source>
        <dbReference type="SAM" id="Phobius"/>
    </source>
</evidence>
<comment type="caution">
    <text evidence="2">The sequence shown here is derived from an EMBL/GenBank/DDBJ whole genome shotgun (WGS) entry which is preliminary data.</text>
</comment>
<keyword evidence="1" id="KW-0812">Transmembrane</keyword>
<gene>
    <name evidence="2" type="ORF">I6U50_09395</name>
</gene>
<dbReference type="EMBL" id="JAEHNY010000007">
    <property type="protein sequence ID" value="MBI6120234.1"/>
    <property type="molecule type" value="Genomic_DNA"/>
</dbReference>
<keyword evidence="3" id="KW-1185">Reference proteome</keyword>
<reference evidence="2 3" key="1">
    <citation type="submission" date="2020-12" db="EMBL/GenBank/DDBJ databases">
        <title>Salegentibacter orientalis sp. nov., isolated from costal sediment.</title>
        <authorList>
            <person name="Lian F.-B."/>
        </authorList>
    </citation>
    <scope>NUCLEOTIDE SEQUENCE [LARGE SCALE GENOMIC DNA]</scope>
    <source>
        <strain evidence="2 3">F60176</strain>
    </source>
</reference>
<name>A0ABS0TJM6_9FLAO</name>
<keyword evidence="1" id="KW-0472">Membrane</keyword>
<accession>A0ABS0TJM6</accession>
<evidence type="ECO:0000313" key="2">
    <source>
        <dbReference type="EMBL" id="MBI6120234.1"/>
    </source>
</evidence>
<sequence length="133" mass="15991">MIIYYKKKRLNYQLYFGIGFLAIGIILVPLNNFSLIYFSWIIFGLLQLAVWYYERKHQYLSIDKNNLTKNSIFPKSVKLNEIETIVKLEKSYILETKSKKIKINKDIIEEESFYKLNKVLEEIELKLEQEKNI</sequence>
<evidence type="ECO:0008006" key="4">
    <source>
        <dbReference type="Google" id="ProtNLM"/>
    </source>
</evidence>
<feature type="transmembrane region" description="Helical" evidence="1">
    <location>
        <begin position="12"/>
        <end position="30"/>
    </location>
</feature>
<dbReference type="RefSeq" id="WP_198638653.1">
    <property type="nucleotide sequence ID" value="NZ_JAEHNY010000007.1"/>
</dbReference>
<dbReference type="Proteomes" id="UP000635665">
    <property type="component" value="Unassembled WGS sequence"/>
</dbReference>
<protein>
    <recommendedName>
        <fullName evidence="4">PH domain-containing protein</fullName>
    </recommendedName>
</protein>
<proteinExistence type="predicted"/>
<keyword evidence="1" id="KW-1133">Transmembrane helix</keyword>
<organism evidence="2 3">
    <name type="scientific">Salegentibacter maritimus</name>
    <dbReference type="NCBI Taxonomy" id="2794347"/>
    <lineage>
        <taxon>Bacteria</taxon>
        <taxon>Pseudomonadati</taxon>
        <taxon>Bacteroidota</taxon>
        <taxon>Flavobacteriia</taxon>
        <taxon>Flavobacteriales</taxon>
        <taxon>Flavobacteriaceae</taxon>
        <taxon>Salegentibacter</taxon>
    </lineage>
</organism>
<evidence type="ECO:0000313" key="3">
    <source>
        <dbReference type="Proteomes" id="UP000635665"/>
    </source>
</evidence>